<dbReference type="EMBL" id="CP051428">
    <property type="protein sequence ID" value="QJC51230.1"/>
    <property type="molecule type" value="Genomic_DNA"/>
</dbReference>
<accession>A0A6H2GUZ2</accession>
<gene>
    <name evidence="1" type="ORF">HGI30_06495</name>
</gene>
<proteinExistence type="predicted"/>
<dbReference type="Gene3D" id="3.30.360.40">
    <property type="entry name" value="YwmB-like"/>
    <property type="match status" value="1"/>
</dbReference>
<organism evidence="1 2">
    <name type="scientific">Paenibacillus albicereus</name>
    <dbReference type="NCBI Taxonomy" id="2726185"/>
    <lineage>
        <taxon>Bacteria</taxon>
        <taxon>Bacillati</taxon>
        <taxon>Bacillota</taxon>
        <taxon>Bacilli</taxon>
        <taxon>Bacillales</taxon>
        <taxon>Paenibacillaceae</taxon>
        <taxon>Paenibacillus</taxon>
    </lineage>
</organism>
<dbReference type="KEGG" id="palr:HGI30_06495"/>
<dbReference type="RefSeq" id="WP_168906881.1">
    <property type="nucleotide sequence ID" value="NZ_CP051428.1"/>
</dbReference>
<evidence type="ECO:0000313" key="2">
    <source>
        <dbReference type="Proteomes" id="UP000502136"/>
    </source>
</evidence>
<dbReference type="AlphaFoldDB" id="A0A6H2GUZ2"/>
<name>A0A6H2GUZ2_9BACL</name>
<sequence length="282" mass="29011">MQAREADRKRRARQAFGLGAAALLLAVLAIVSSSREAGAPGWGARDKPARSSQLQSASMGDLGRLWQWAEADFSGGAAGGSWGLRWLVPGLTKEQAERLPGELAGGDGSLPPLTDESGTESGILWKAERTDESGHWLLSGLHGGDGESAPVEAVIRLQSAELASKAVLEQAQERVLGALRAVGADDASALLSIQASGSGLRGDSAERILAAAEARRLDRYEDDVMILSTYASGRLDGAVGLAEGGRSERANLQLAATKPGKEGGGGTLTIGVPLLTGEAGVP</sequence>
<keyword evidence="2" id="KW-1185">Reference proteome</keyword>
<evidence type="ECO:0008006" key="3">
    <source>
        <dbReference type="Google" id="ProtNLM"/>
    </source>
</evidence>
<evidence type="ECO:0000313" key="1">
    <source>
        <dbReference type="EMBL" id="QJC51230.1"/>
    </source>
</evidence>
<reference evidence="1 2" key="1">
    <citation type="submission" date="2020-04" db="EMBL/GenBank/DDBJ databases">
        <title>Novel Paenibacillus strain UniB2 isolated from commercial digestive syrup.</title>
        <authorList>
            <person name="Thorat V."/>
            <person name="Kirdat K."/>
            <person name="Tiwarekar B."/>
            <person name="Yadav A."/>
        </authorList>
    </citation>
    <scope>NUCLEOTIDE SEQUENCE [LARGE SCALE GENOMIC DNA]</scope>
    <source>
        <strain evidence="1 2">UniB2</strain>
    </source>
</reference>
<dbReference type="Proteomes" id="UP000502136">
    <property type="component" value="Chromosome"/>
</dbReference>
<protein>
    <recommendedName>
        <fullName evidence="3">TATA-box binding protein</fullName>
    </recommendedName>
</protein>